<evidence type="ECO:0000313" key="9">
    <source>
        <dbReference type="Proteomes" id="UP000706580"/>
    </source>
</evidence>
<keyword evidence="5" id="KW-0788">Thiol protease</keyword>
<dbReference type="EMBL" id="JADMNK010000002">
    <property type="protein sequence ID" value="MBZ0057195.1"/>
    <property type="molecule type" value="Genomic_DNA"/>
</dbReference>
<sequence length="175" mass="19716">MKTLIKALIIICLPVKFACAFEFVPATGHHHTPLKTEHIAYSGSVPDNVKNKLATAYVAWRGTHYRWGGDSHSGIDCSAFTRRVMMSAWHLQLPRTTLEQSRTGRHVSTRELQPGDLVFFITKPGVHHVGVYLGDDRFMHASVSQGVAISHLSDPYWQTRYMTARRIGTSQNHYA</sequence>
<evidence type="ECO:0000259" key="7">
    <source>
        <dbReference type="PROSITE" id="PS51935"/>
    </source>
</evidence>
<dbReference type="PROSITE" id="PS51935">
    <property type="entry name" value="NLPC_P60"/>
    <property type="match status" value="1"/>
</dbReference>
<dbReference type="PANTHER" id="PTHR47360">
    <property type="entry name" value="MUREIN DD-ENDOPEPTIDASE MEPS/MUREIN LD-CARBOXYPEPTIDASE"/>
    <property type="match status" value="1"/>
</dbReference>
<dbReference type="RefSeq" id="WP_223074099.1">
    <property type="nucleotide sequence ID" value="NZ_JADMNK010000002.1"/>
</dbReference>
<dbReference type="InterPro" id="IPR038765">
    <property type="entry name" value="Papain-like_cys_pep_sf"/>
</dbReference>
<comment type="caution">
    <text evidence="8">The sequence shown here is derived from an EMBL/GenBank/DDBJ whole genome shotgun (WGS) entry which is preliminary data.</text>
</comment>
<proteinExistence type="inferred from homology"/>
<keyword evidence="2" id="KW-0645">Protease</keyword>
<reference evidence="8 9" key="1">
    <citation type="submission" date="2020-11" db="EMBL/GenBank/DDBJ databases">
        <title>Draft Genome of Enterobacter sp. strain EMC7.</title>
        <authorList>
            <person name="Barman P."/>
            <person name="Sinha S."/>
            <person name="Sen S."/>
            <person name="Chakraborty R."/>
        </authorList>
    </citation>
    <scope>NUCLEOTIDE SEQUENCE [LARGE SCALE GENOMIC DNA]</scope>
    <source>
        <strain evidence="8 9">EMC7</strain>
    </source>
</reference>
<feature type="domain" description="NlpC/P60" evidence="7">
    <location>
        <begin position="47"/>
        <end position="168"/>
    </location>
</feature>
<feature type="chain" id="PRO_5045090049" evidence="6">
    <location>
        <begin position="21"/>
        <end position="175"/>
    </location>
</feature>
<dbReference type="InterPro" id="IPR052062">
    <property type="entry name" value="Murein_DD/LD_carboxypeptidase"/>
</dbReference>
<gene>
    <name evidence="8" type="ORF">ITX56_05085</name>
</gene>
<accession>A0ABS7RS91</accession>
<name>A0ABS7RS91_9ENTR</name>
<protein>
    <submittedName>
        <fullName evidence="8">C40 family peptidase</fullName>
    </submittedName>
</protein>
<evidence type="ECO:0000313" key="8">
    <source>
        <dbReference type="EMBL" id="MBZ0057195.1"/>
    </source>
</evidence>
<dbReference type="SUPFAM" id="SSF54001">
    <property type="entry name" value="Cysteine proteinases"/>
    <property type="match status" value="1"/>
</dbReference>
<keyword evidence="3 6" id="KW-0732">Signal</keyword>
<evidence type="ECO:0000256" key="6">
    <source>
        <dbReference type="SAM" id="SignalP"/>
    </source>
</evidence>
<keyword evidence="9" id="KW-1185">Reference proteome</keyword>
<comment type="similarity">
    <text evidence="1">Belongs to the peptidase C40 family.</text>
</comment>
<evidence type="ECO:0000256" key="3">
    <source>
        <dbReference type="ARBA" id="ARBA00022729"/>
    </source>
</evidence>
<dbReference type="Gene3D" id="3.90.1720.10">
    <property type="entry name" value="endopeptidase domain like (from Nostoc punctiforme)"/>
    <property type="match status" value="1"/>
</dbReference>
<feature type="signal peptide" evidence="6">
    <location>
        <begin position="1"/>
        <end position="20"/>
    </location>
</feature>
<evidence type="ECO:0000256" key="2">
    <source>
        <dbReference type="ARBA" id="ARBA00022670"/>
    </source>
</evidence>
<dbReference type="InterPro" id="IPR000064">
    <property type="entry name" value="NLP_P60_dom"/>
</dbReference>
<dbReference type="PANTHER" id="PTHR47360:SF1">
    <property type="entry name" value="ENDOPEPTIDASE NLPC-RELATED"/>
    <property type="match status" value="1"/>
</dbReference>
<evidence type="ECO:0000256" key="1">
    <source>
        <dbReference type="ARBA" id="ARBA00007074"/>
    </source>
</evidence>
<dbReference type="Proteomes" id="UP000706580">
    <property type="component" value="Unassembled WGS sequence"/>
</dbReference>
<keyword evidence="4" id="KW-0378">Hydrolase</keyword>
<organism evidence="8 9">
    <name type="scientific">Leclercia barmai</name>
    <dbReference type="NCBI Taxonomy" id="2785629"/>
    <lineage>
        <taxon>Bacteria</taxon>
        <taxon>Pseudomonadati</taxon>
        <taxon>Pseudomonadota</taxon>
        <taxon>Gammaproteobacteria</taxon>
        <taxon>Enterobacterales</taxon>
        <taxon>Enterobacteriaceae</taxon>
        <taxon>Leclercia</taxon>
    </lineage>
</organism>
<evidence type="ECO:0000256" key="5">
    <source>
        <dbReference type="ARBA" id="ARBA00022807"/>
    </source>
</evidence>
<evidence type="ECO:0000256" key="4">
    <source>
        <dbReference type="ARBA" id="ARBA00022801"/>
    </source>
</evidence>
<dbReference type="Pfam" id="PF00877">
    <property type="entry name" value="NLPC_P60"/>
    <property type="match status" value="1"/>
</dbReference>